<accession>A0ACB9TV08</accession>
<dbReference type="Proteomes" id="UP001056778">
    <property type="component" value="Chromosome 1"/>
</dbReference>
<sequence length="628" mass="71807">MNLLPKSKEEFAETDYWNAFFKKRGNKAFEWYGEYPELCEHLHKYIKVKDSILIVGCGNSILGNDLHDVGYKKITSIDISSVVIKQMINLNEKNRPSMQFIQMDALDMSFEDKKFSVVLDKGTLDALMPNSKNETIEKIDRYFGQISRVLRDNGKYICVTLLQEHILKKILGYSTSNNWKICLSSDNKFIKYETAEEILQVINGIQKAAFVCAHLKSQSMVNQEQISFDLFENENSKPRFSVYIADIRPEKGNSPYAAFIVPQGREAEWLFSTNEGRLQLTKMTKNNRLVIITMHRDQKYGTLDDVKQELNDVVKNFAPTNIAHKIAFLSLGSDVGNRIVRHKGKSKYSGDYVIEDVEVENGIKYRRLYYLQSQLTIQSEAQLKTVKSRRGHPKDVVNPLYLTCKHHMHMNVGAHLICMGKDSPSMLIIGLGGGGLCTFMRKFLPKATINAVDIDEDMLKIATDWFGFNQDEKLTVDISDGVDFIAQGVKKEHKWNAILFDVDSKDTTIGMSCPPKQFLEDEVLKNVTSILTNDGAFILNIVLRDTTLRNPIIKKLQSNFKSIASYKLEEDLNEVVICFKEKMTKEKLITVFKNSCKEINKFMKTNGLPKEEYVDISDYINNLNIGND</sequence>
<organism evidence="1 2">
    <name type="scientific">Holotrichia oblita</name>
    <name type="common">Chafer beetle</name>
    <dbReference type="NCBI Taxonomy" id="644536"/>
    <lineage>
        <taxon>Eukaryota</taxon>
        <taxon>Metazoa</taxon>
        <taxon>Ecdysozoa</taxon>
        <taxon>Arthropoda</taxon>
        <taxon>Hexapoda</taxon>
        <taxon>Insecta</taxon>
        <taxon>Pterygota</taxon>
        <taxon>Neoptera</taxon>
        <taxon>Endopterygota</taxon>
        <taxon>Coleoptera</taxon>
        <taxon>Polyphaga</taxon>
        <taxon>Scarabaeiformia</taxon>
        <taxon>Scarabaeidae</taxon>
        <taxon>Melolonthinae</taxon>
        <taxon>Holotrichia</taxon>
    </lineage>
</organism>
<keyword evidence="1" id="KW-0489">Methyltransferase</keyword>
<keyword evidence="1" id="KW-0808">Transferase</keyword>
<protein>
    <submittedName>
        <fullName evidence="1">Sam-dependent methyltransferase superfamily protein</fullName>
    </submittedName>
</protein>
<name>A0ACB9TV08_HOLOL</name>
<reference evidence="1" key="1">
    <citation type="submission" date="2022-04" db="EMBL/GenBank/DDBJ databases">
        <title>Chromosome-scale genome assembly of Holotrichia oblita Faldermann.</title>
        <authorList>
            <person name="Rongchong L."/>
        </authorList>
    </citation>
    <scope>NUCLEOTIDE SEQUENCE</scope>
    <source>
        <strain evidence="1">81SQS9</strain>
    </source>
</reference>
<evidence type="ECO:0000313" key="1">
    <source>
        <dbReference type="EMBL" id="KAI4470455.1"/>
    </source>
</evidence>
<proteinExistence type="predicted"/>
<comment type="caution">
    <text evidence="1">The sequence shown here is derived from an EMBL/GenBank/DDBJ whole genome shotgun (WGS) entry which is preliminary data.</text>
</comment>
<evidence type="ECO:0000313" key="2">
    <source>
        <dbReference type="Proteomes" id="UP001056778"/>
    </source>
</evidence>
<dbReference type="EMBL" id="CM043015">
    <property type="protein sequence ID" value="KAI4470455.1"/>
    <property type="molecule type" value="Genomic_DNA"/>
</dbReference>
<gene>
    <name evidence="1" type="ORF">MML48_1g15512</name>
</gene>
<keyword evidence="2" id="KW-1185">Reference proteome</keyword>